<evidence type="ECO:0000313" key="2">
    <source>
        <dbReference type="Proteomes" id="UP000199544"/>
    </source>
</evidence>
<dbReference type="EMBL" id="FNHW01000007">
    <property type="protein sequence ID" value="SDN55063.1"/>
    <property type="molecule type" value="Genomic_DNA"/>
</dbReference>
<protein>
    <recommendedName>
        <fullName evidence="3">N-acetyltransferase domain-containing protein</fullName>
    </recommendedName>
</protein>
<evidence type="ECO:0000313" key="1">
    <source>
        <dbReference type="EMBL" id="SDN55063.1"/>
    </source>
</evidence>
<dbReference type="Proteomes" id="UP000199544">
    <property type="component" value="Unassembled WGS sequence"/>
</dbReference>
<dbReference type="Gene3D" id="3.40.630.30">
    <property type="match status" value="1"/>
</dbReference>
<accession>A0A1H0CB63</accession>
<dbReference type="STRING" id="459525.SAMN04488137_4860"/>
<dbReference type="InterPro" id="IPR016181">
    <property type="entry name" value="Acyl_CoA_acyltransferase"/>
</dbReference>
<reference evidence="2" key="1">
    <citation type="submission" date="2016-10" db="EMBL/GenBank/DDBJ databases">
        <authorList>
            <person name="Varghese N."/>
            <person name="Submissions S."/>
        </authorList>
    </citation>
    <scope>NUCLEOTIDE SEQUENCE [LARGE SCALE GENOMIC DNA]</scope>
    <source>
        <strain evidence="2">CGMCC 1.6854</strain>
    </source>
</reference>
<keyword evidence="2" id="KW-1185">Reference proteome</keyword>
<sequence length="113" mass="12703">MSQSIRKGTTGDFQNMKELVGNTEKIMDEWSREQWSSSLQREDVEVFVAEEEGAIHGYAVVRLTKKDPASITERPTAAITHLCAPSCESQLRQQLVQKCLSWAKQKGATDFSL</sequence>
<dbReference type="RefSeq" id="WP_090239389.1">
    <property type="nucleotide sequence ID" value="NZ_FNHW01000007.1"/>
</dbReference>
<dbReference type="OrthoDB" id="118633at2"/>
<organism evidence="1 2">
    <name type="scientific">Fictibacillus solisalsi</name>
    <dbReference type="NCBI Taxonomy" id="459525"/>
    <lineage>
        <taxon>Bacteria</taxon>
        <taxon>Bacillati</taxon>
        <taxon>Bacillota</taxon>
        <taxon>Bacilli</taxon>
        <taxon>Bacillales</taxon>
        <taxon>Fictibacillaceae</taxon>
        <taxon>Fictibacillus</taxon>
    </lineage>
</organism>
<dbReference type="SUPFAM" id="SSF55729">
    <property type="entry name" value="Acyl-CoA N-acyltransferases (Nat)"/>
    <property type="match status" value="1"/>
</dbReference>
<evidence type="ECO:0008006" key="3">
    <source>
        <dbReference type="Google" id="ProtNLM"/>
    </source>
</evidence>
<gene>
    <name evidence="1" type="ORF">SAMN04488137_4860</name>
</gene>
<name>A0A1H0CB63_9BACL</name>
<dbReference type="CDD" id="cd04301">
    <property type="entry name" value="NAT_SF"/>
    <property type="match status" value="1"/>
</dbReference>
<dbReference type="AlphaFoldDB" id="A0A1H0CB63"/>
<proteinExistence type="predicted"/>